<dbReference type="PANTHER" id="PTHR47336:SF2">
    <property type="entry name" value="TRANSCRIPTION FACTOR HMS1-RELATED"/>
    <property type="match status" value="1"/>
</dbReference>
<keyword evidence="4" id="KW-1185">Reference proteome</keyword>
<accession>A0AAN6RJU9</accession>
<dbReference type="InterPro" id="IPR011598">
    <property type="entry name" value="bHLH_dom"/>
</dbReference>
<dbReference type="SUPFAM" id="SSF47459">
    <property type="entry name" value="HLH, helix-loop-helix DNA-binding domain"/>
    <property type="match status" value="1"/>
</dbReference>
<gene>
    <name evidence="3" type="ORF">GRF29_19g2328583</name>
</gene>
<dbReference type="InterPro" id="IPR036638">
    <property type="entry name" value="HLH_DNA-bd_sf"/>
</dbReference>
<dbReference type="Proteomes" id="UP001280581">
    <property type="component" value="Unassembled WGS sequence"/>
</dbReference>
<dbReference type="SMART" id="SM00353">
    <property type="entry name" value="HLH"/>
    <property type="match status" value="1"/>
</dbReference>
<comment type="caution">
    <text evidence="3">The sequence shown here is derived from an EMBL/GenBank/DDBJ whole genome shotgun (WGS) entry which is preliminary data.</text>
</comment>
<reference evidence="3 4" key="1">
    <citation type="submission" date="2021-02" db="EMBL/GenBank/DDBJ databases">
        <title>Genome assembly of Pseudopithomyces chartarum.</title>
        <authorList>
            <person name="Jauregui R."/>
            <person name="Singh J."/>
            <person name="Voisey C."/>
        </authorList>
    </citation>
    <scope>NUCLEOTIDE SEQUENCE [LARGE SCALE GENOMIC DNA]</scope>
    <source>
        <strain evidence="3 4">AGR01</strain>
    </source>
</reference>
<organism evidence="3 4">
    <name type="scientific">Pseudopithomyces chartarum</name>
    <dbReference type="NCBI Taxonomy" id="1892770"/>
    <lineage>
        <taxon>Eukaryota</taxon>
        <taxon>Fungi</taxon>
        <taxon>Dikarya</taxon>
        <taxon>Ascomycota</taxon>
        <taxon>Pezizomycotina</taxon>
        <taxon>Dothideomycetes</taxon>
        <taxon>Pleosporomycetidae</taxon>
        <taxon>Pleosporales</taxon>
        <taxon>Massarineae</taxon>
        <taxon>Didymosphaeriaceae</taxon>
        <taxon>Pseudopithomyces</taxon>
    </lineage>
</organism>
<dbReference type="InterPro" id="IPR052099">
    <property type="entry name" value="Regulatory_TF_Diverse"/>
</dbReference>
<proteinExistence type="predicted"/>
<feature type="region of interest" description="Disordered" evidence="1">
    <location>
        <begin position="72"/>
        <end position="197"/>
    </location>
</feature>
<feature type="compositionally biased region" description="Low complexity" evidence="1">
    <location>
        <begin position="175"/>
        <end position="189"/>
    </location>
</feature>
<dbReference type="PANTHER" id="PTHR47336">
    <property type="entry name" value="TRANSCRIPTION FACTOR HMS1-RELATED"/>
    <property type="match status" value="1"/>
</dbReference>
<evidence type="ECO:0000313" key="4">
    <source>
        <dbReference type="Proteomes" id="UP001280581"/>
    </source>
</evidence>
<evidence type="ECO:0000259" key="2">
    <source>
        <dbReference type="PROSITE" id="PS50888"/>
    </source>
</evidence>
<dbReference type="Pfam" id="PF00010">
    <property type="entry name" value="HLH"/>
    <property type="match status" value="1"/>
</dbReference>
<feature type="compositionally biased region" description="Polar residues" evidence="1">
    <location>
        <begin position="148"/>
        <end position="157"/>
    </location>
</feature>
<name>A0AAN6RJU9_9PLEO</name>
<evidence type="ECO:0000256" key="1">
    <source>
        <dbReference type="SAM" id="MobiDB-lite"/>
    </source>
</evidence>
<evidence type="ECO:0000313" key="3">
    <source>
        <dbReference type="EMBL" id="KAK3215123.1"/>
    </source>
</evidence>
<dbReference type="GO" id="GO:0046983">
    <property type="term" value="F:protein dimerization activity"/>
    <property type="evidence" value="ECO:0007669"/>
    <property type="project" value="InterPro"/>
</dbReference>
<feature type="compositionally biased region" description="Low complexity" evidence="1">
    <location>
        <begin position="87"/>
        <end position="103"/>
    </location>
</feature>
<protein>
    <recommendedName>
        <fullName evidence="2">BHLH domain-containing protein</fullName>
    </recommendedName>
</protein>
<dbReference type="Gene3D" id="4.10.280.10">
    <property type="entry name" value="Helix-loop-helix DNA-binding domain"/>
    <property type="match status" value="1"/>
</dbReference>
<dbReference type="CDD" id="cd11395">
    <property type="entry name" value="bHLHzip_SREBP_like"/>
    <property type="match status" value="1"/>
</dbReference>
<dbReference type="AlphaFoldDB" id="A0AAN6RJU9"/>
<sequence>MEFIDYSSFPILSSTAYSPISDSLAYPADPNQSFLDRPFAPATDPSVAGFAQPFDQPIFSTRSLNCVHATSPTAVSQPESTYGPSTFAQPDSFPPASSFDPTPLHVSISPLSHHSRTPSPYGHLSQDAPFMTSPPLSPRPEFKRELTDSSTKLQSCTSSPPKRKRGRPRLDRSTASHSSTSSVLSQRTQRLPHNQVERKYREGLNASLERLRQTVPALCQDDDLGSLLANPRPSKAMILEGAIDYIKAIEKDRDMYREENERLRRSVGGGWDAAANAAFLPDL</sequence>
<dbReference type="EMBL" id="WVTA01000003">
    <property type="protein sequence ID" value="KAK3215123.1"/>
    <property type="molecule type" value="Genomic_DNA"/>
</dbReference>
<feature type="domain" description="BHLH" evidence="2">
    <location>
        <begin position="188"/>
        <end position="249"/>
    </location>
</feature>
<dbReference type="PROSITE" id="PS50888">
    <property type="entry name" value="BHLH"/>
    <property type="match status" value="1"/>
</dbReference>
<feature type="compositionally biased region" description="Polar residues" evidence="1">
    <location>
        <begin position="72"/>
        <end position="86"/>
    </location>
</feature>